<evidence type="ECO:0000313" key="5">
    <source>
        <dbReference type="Proteomes" id="UP000282674"/>
    </source>
</evidence>
<accession>A0A3M2LMA3</accession>
<sequence>MNGRHRNDLPEGTPGDGGRDDARPPHDPADEGRASSDWFSARGGVTGEPQQPAGDSGGYLFGPSTPPGQGAYQPGPPPSPGAGAYPSRPSPNAGQGGFPTGPATTGPATTGPAATGAGTPEWFGRQDSGSQPAYGGPGGFSGASDAGGYGLGRQGAAGGEYGGEYGGGHFGADGSGEARYGQEGASRRGPLRSGFGDSGYGDEEDTLGRSGERPTGFFGGRAGDPGDGSGGSGGYGGSGGHGGSDGSGGYGSGGYGGGGFGDGPDGYDPGRRKRKRSLSTLIGPMAGAVGLALLCGVGVYAFAESGGGCSGDNAINLRVAVSPDIEPAVVKAAGRFNDDRRKVGKKCVKATVTRSRPYEVSTVLSGTAVDQGGDQRPDVWIPDSSLWTSLVHGNAKGGAPVERTKTSVATSPLVIGLPGTLASTLRKQGVTATPSWDNLLKAAGGVQGGGVTKNQMIPPDMIRLLVPDPGRNGAGMMALMVTNILLASDANKDSIFTGIVRTVRESTVPTVEDQFKQFHKGQRARQPVALSSEQALFKYNRSGPSESAQALYPDDGTLMFDYPFTVTTADADRQRAAHLLEQAMNTDATRSDVRELGFRSADGKAPSAFGPKLGVDAGRVRQLPAPKSADVGEVMQAWSKLSLGLRMLTLIDVSGSMVAPVAPNTNRLQAIQQVAQGGLSMMSNDTELGVWMFSTNMGTGGVPYKEAVSVGPLGERIGSSTRRTMILSQFQQMKPKKDGDTGIYRSVLAAYRYMKRTYKPEFGTSIVLLTDGTNDDKNGPTLKETLAKLKAEKDPNKPIQVNMIGFGPDTNPAELKQIAQLTGGDVEVAKTPQEISRIFLAMLSRRIKQ</sequence>
<dbReference type="SUPFAM" id="SSF53300">
    <property type="entry name" value="vWA-like"/>
    <property type="match status" value="1"/>
</dbReference>
<organism evidence="4 5">
    <name type="scientific">Actinomadura harenae</name>
    <dbReference type="NCBI Taxonomy" id="2483351"/>
    <lineage>
        <taxon>Bacteria</taxon>
        <taxon>Bacillati</taxon>
        <taxon>Actinomycetota</taxon>
        <taxon>Actinomycetes</taxon>
        <taxon>Streptosporangiales</taxon>
        <taxon>Thermomonosporaceae</taxon>
        <taxon>Actinomadura</taxon>
    </lineage>
</organism>
<comment type="caution">
    <text evidence="4">The sequence shown here is derived from an EMBL/GenBank/DDBJ whole genome shotgun (WGS) entry which is preliminary data.</text>
</comment>
<evidence type="ECO:0000313" key="4">
    <source>
        <dbReference type="EMBL" id="RMI37215.1"/>
    </source>
</evidence>
<dbReference type="Proteomes" id="UP000282674">
    <property type="component" value="Unassembled WGS sequence"/>
</dbReference>
<feature type="compositionally biased region" description="Low complexity" evidence="1">
    <location>
        <begin position="81"/>
        <end position="91"/>
    </location>
</feature>
<dbReference type="OrthoDB" id="5621159at2"/>
<keyword evidence="5" id="KW-1185">Reference proteome</keyword>
<dbReference type="PROSITE" id="PS50234">
    <property type="entry name" value="VWFA"/>
    <property type="match status" value="1"/>
</dbReference>
<feature type="domain" description="VWFA" evidence="3">
    <location>
        <begin position="646"/>
        <end position="847"/>
    </location>
</feature>
<feature type="region of interest" description="Disordered" evidence="1">
    <location>
        <begin position="1"/>
        <end position="273"/>
    </location>
</feature>
<dbReference type="RefSeq" id="WP_122199025.1">
    <property type="nucleotide sequence ID" value="NZ_JBHSKC010000020.1"/>
</dbReference>
<feature type="compositionally biased region" description="Low complexity" evidence="1">
    <location>
        <begin position="100"/>
        <end position="120"/>
    </location>
</feature>
<name>A0A3M2LMA3_9ACTN</name>
<dbReference type="SMART" id="SM00327">
    <property type="entry name" value="VWA"/>
    <property type="match status" value="1"/>
</dbReference>
<feature type="compositionally biased region" description="Gly residues" evidence="1">
    <location>
        <begin position="217"/>
        <end position="264"/>
    </location>
</feature>
<protein>
    <submittedName>
        <fullName evidence="4">VWA domain-containing protein</fullName>
    </submittedName>
</protein>
<dbReference type="Gene3D" id="3.40.50.410">
    <property type="entry name" value="von Willebrand factor, type A domain"/>
    <property type="match status" value="1"/>
</dbReference>
<reference evidence="4 5" key="1">
    <citation type="submission" date="2018-10" db="EMBL/GenBank/DDBJ databases">
        <title>Isolation from soil.</title>
        <authorList>
            <person name="Hu J."/>
        </authorList>
    </citation>
    <scope>NUCLEOTIDE SEQUENCE [LARGE SCALE GENOMIC DNA]</scope>
    <source>
        <strain evidence="4 5">NEAU-Ht49</strain>
    </source>
</reference>
<keyword evidence="2" id="KW-1133">Transmembrane helix</keyword>
<feature type="transmembrane region" description="Helical" evidence="2">
    <location>
        <begin position="281"/>
        <end position="303"/>
    </location>
</feature>
<keyword evidence="2" id="KW-0472">Membrane</keyword>
<dbReference type="InterPro" id="IPR036465">
    <property type="entry name" value="vWFA_dom_sf"/>
</dbReference>
<dbReference type="InterPro" id="IPR002035">
    <property type="entry name" value="VWF_A"/>
</dbReference>
<dbReference type="Pfam" id="PF00092">
    <property type="entry name" value="VWA"/>
    <property type="match status" value="1"/>
</dbReference>
<gene>
    <name evidence="4" type="ORF">EBO15_36435</name>
</gene>
<dbReference type="Pfam" id="PF13531">
    <property type="entry name" value="SBP_bac_11"/>
    <property type="match status" value="1"/>
</dbReference>
<evidence type="ECO:0000256" key="1">
    <source>
        <dbReference type="SAM" id="MobiDB-lite"/>
    </source>
</evidence>
<evidence type="ECO:0000256" key="2">
    <source>
        <dbReference type="SAM" id="Phobius"/>
    </source>
</evidence>
<feature type="compositionally biased region" description="Basic and acidic residues" evidence="1">
    <location>
        <begin position="17"/>
        <end position="34"/>
    </location>
</feature>
<dbReference type="AlphaFoldDB" id="A0A3M2LMA3"/>
<proteinExistence type="predicted"/>
<feature type="compositionally biased region" description="Gly residues" evidence="1">
    <location>
        <begin position="135"/>
        <end position="174"/>
    </location>
</feature>
<evidence type="ECO:0000259" key="3">
    <source>
        <dbReference type="PROSITE" id="PS50234"/>
    </source>
</evidence>
<keyword evidence="2" id="KW-0812">Transmembrane</keyword>
<dbReference type="EMBL" id="RFFG01000113">
    <property type="protein sequence ID" value="RMI37215.1"/>
    <property type="molecule type" value="Genomic_DNA"/>
</dbReference>